<protein>
    <submittedName>
        <fullName evidence="6">Helix-turn-helix domain-containing protein</fullName>
    </submittedName>
</protein>
<evidence type="ECO:0000256" key="2">
    <source>
        <dbReference type="ARBA" id="ARBA00023125"/>
    </source>
</evidence>
<dbReference type="PROSITE" id="PS50042">
    <property type="entry name" value="CNMP_BINDING_3"/>
    <property type="match status" value="1"/>
</dbReference>
<evidence type="ECO:0000313" key="7">
    <source>
        <dbReference type="Proteomes" id="UP001652503"/>
    </source>
</evidence>
<dbReference type="SMART" id="SM00100">
    <property type="entry name" value="cNMP"/>
    <property type="match status" value="1"/>
</dbReference>
<dbReference type="EMBL" id="JAOWLA010000008">
    <property type="protein sequence ID" value="MCV2865066.1"/>
    <property type="molecule type" value="Genomic_DNA"/>
</dbReference>
<dbReference type="CDD" id="cd00038">
    <property type="entry name" value="CAP_ED"/>
    <property type="match status" value="1"/>
</dbReference>
<dbReference type="InterPro" id="IPR050397">
    <property type="entry name" value="Env_Response_Regulators"/>
</dbReference>
<dbReference type="Proteomes" id="UP001652503">
    <property type="component" value="Unassembled WGS sequence"/>
</dbReference>
<keyword evidence="3" id="KW-0804">Transcription</keyword>
<dbReference type="SMART" id="SM00419">
    <property type="entry name" value="HTH_CRP"/>
    <property type="match status" value="1"/>
</dbReference>
<sequence>MFANTACNVLSFQSCPVLKRERAREAPEGCRRHLRQGEHLFYEGDTAKHVFEVISGTLRLARVQRDGRRQVMTFGLPGDLVGLPVDGRHSAECDAVEPCEVIAHRFDPLSPPERWPDLNARVLNAALEEIHALQDHFLTLGRRSACEKVAAFLLWLGSRVGARAGRHRRVHLAMNRADIADHLGLTPETVSRTITQLRESGLLALDGAQTVVILDPDGMRVLAEGG</sequence>
<dbReference type="InterPro" id="IPR036390">
    <property type="entry name" value="WH_DNA-bd_sf"/>
</dbReference>
<dbReference type="Pfam" id="PF13545">
    <property type="entry name" value="HTH_Crp_2"/>
    <property type="match status" value="1"/>
</dbReference>
<dbReference type="InterPro" id="IPR000595">
    <property type="entry name" value="cNMP-bd_dom"/>
</dbReference>
<dbReference type="RefSeq" id="WP_263721585.1">
    <property type="nucleotide sequence ID" value="NZ_JAOWLA010000008.1"/>
</dbReference>
<reference evidence="6 7" key="1">
    <citation type="submission" date="2022-10" db="EMBL/GenBank/DDBJ databases">
        <title>Defluviimonas sp. nov., isolated from ocean surface water.</title>
        <authorList>
            <person name="He W."/>
            <person name="Wang L."/>
            <person name="Zhang D.-F."/>
        </authorList>
    </citation>
    <scope>NUCLEOTIDE SEQUENCE [LARGE SCALE GENOMIC DNA]</scope>
    <source>
        <strain evidence="6 7">WL0075</strain>
    </source>
</reference>
<dbReference type="PANTHER" id="PTHR24567">
    <property type="entry name" value="CRP FAMILY TRANSCRIPTIONAL REGULATORY PROTEIN"/>
    <property type="match status" value="1"/>
</dbReference>
<dbReference type="CDD" id="cd00092">
    <property type="entry name" value="HTH_CRP"/>
    <property type="match status" value="1"/>
</dbReference>
<evidence type="ECO:0000259" key="4">
    <source>
        <dbReference type="PROSITE" id="PS50042"/>
    </source>
</evidence>
<evidence type="ECO:0000256" key="1">
    <source>
        <dbReference type="ARBA" id="ARBA00023015"/>
    </source>
</evidence>
<keyword evidence="1" id="KW-0805">Transcription regulation</keyword>
<feature type="domain" description="Cyclic nucleotide-binding" evidence="4">
    <location>
        <begin position="32"/>
        <end position="82"/>
    </location>
</feature>
<feature type="domain" description="HTH crp-type" evidence="5">
    <location>
        <begin position="143"/>
        <end position="217"/>
    </location>
</feature>
<evidence type="ECO:0000256" key="3">
    <source>
        <dbReference type="ARBA" id="ARBA00023163"/>
    </source>
</evidence>
<gene>
    <name evidence="6" type="ORF">OE647_10000</name>
</gene>
<evidence type="ECO:0000313" key="6">
    <source>
        <dbReference type="EMBL" id="MCV2865066.1"/>
    </source>
</evidence>
<proteinExistence type="predicted"/>
<dbReference type="Gene3D" id="2.60.120.10">
    <property type="entry name" value="Jelly Rolls"/>
    <property type="match status" value="1"/>
</dbReference>
<dbReference type="PRINTS" id="PR00034">
    <property type="entry name" value="HTHCRP"/>
</dbReference>
<dbReference type="PANTHER" id="PTHR24567:SF75">
    <property type="entry name" value="FUMARATE AND NITRATE REDUCTION REGULATORY PROTEIN"/>
    <property type="match status" value="1"/>
</dbReference>
<dbReference type="InterPro" id="IPR018490">
    <property type="entry name" value="cNMP-bd_dom_sf"/>
</dbReference>
<name>A0ABT2Z2Q1_9RHOB</name>
<evidence type="ECO:0000259" key="5">
    <source>
        <dbReference type="PROSITE" id="PS51063"/>
    </source>
</evidence>
<accession>A0ABT2Z2Q1</accession>
<organism evidence="6 7">
    <name type="scientific">Albidovulum sediminicola</name>
    <dbReference type="NCBI Taxonomy" id="2984331"/>
    <lineage>
        <taxon>Bacteria</taxon>
        <taxon>Pseudomonadati</taxon>
        <taxon>Pseudomonadota</taxon>
        <taxon>Alphaproteobacteria</taxon>
        <taxon>Rhodobacterales</taxon>
        <taxon>Paracoccaceae</taxon>
        <taxon>Albidovulum</taxon>
    </lineage>
</organism>
<dbReference type="Pfam" id="PF00027">
    <property type="entry name" value="cNMP_binding"/>
    <property type="match status" value="1"/>
</dbReference>
<dbReference type="SUPFAM" id="SSF46785">
    <property type="entry name" value="Winged helix' DNA-binding domain"/>
    <property type="match status" value="1"/>
</dbReference>
<keyword evidence="2" id="KW-0238">DNA-binding</keyword>
<keyword evidence="7" id="KW-1185">Reference proteome</keyword>
<dbReference type="InterPro" id="IPR036388">
    <property type="entry name" value="WH-like_DNA-bd_sf"/>
</dbReference>
<dbReference type="Gene3D" id="1.10.10.10">
    <property type="entry name" value="Winged helix-like DNA-binding domain superfamily/Winged helix DNA-binding domain"/>
    <property type="match status" value="1"/>
</dbReference>
<dbReference type="SUPFAM" id="SSF51206">
    <property type="entry name" value="cAMP-binding domain-like"/>
    <property type="match status" value="1"/>
</dbReference>
<dbReference type="InterPro" id="IPR014710">
    <property type="entry name" value="RmlC-like_jellyroll"/>
</dbReference>
<comment type="caution">
    <text evidence="6">The sequence shown here is derived from an EMBL/GenBank/DDBJ whole genome shotgun (WGS) entry which is preliminary data.</text>
</comment>
<dbReference type="PROSITE" id="PS51063">
    <property type="entry name" value="HTH_CRP_2"/>
    <property type="match status" value="1"/>
</dbReference>
<dbReference type="InterPro" id="IPR012318">
    <property type="entry name" value="HTH_CRP"/>
</dbReference>